<accession>A0ABZ3J4B6</accession>
<evidence type="ECO:0008006" key="5">
    <source>
        <dbReference type="Google" id="ProtNLM"/>
    </source>
</evidence>
<dbReference type="NCBIfam" id="TIGR04272">
    <property type="entry name" value="cxxc_cxxc_Mbark"/>
    <property type="match status" value="1"/>
</dbReference>
<evidence type="ECO:0000313" key="4">
    <source>
        <dbReference type="Proteomes" id="UP000216052"/>
    </source>
</evidence>
<dbReference type="Proteomes" id="UP000216052">
    <property type="component" value="Chromosome"/>
</dbReference>
<dbReference type="RefSeq" id="WP_093795600.1">
    <property type="nucleotide sequence ID" value="NZ_CP155571.1"/>
</dbReference>
<evidence type="ECO:0000313" key="3">
    <source>
        <dbReference type="EMBL" id="XFO73222.1"/>
    </source>
</evidence>
<organism evidence="3 4">
    <name type="scientific">Sporomusa acidovorans (strain ATCC 49682 / DSM 3132 / Mol)</name>
    <dbReference type="NCBI Taxonomy" id="1123286"/>
    <lineage>
        <taxon>Bacteria</taxon>
        <taxon>Bacillati</taxon>
        <taxon>Bacillota</taxon>
        <taxon>Negativicutes</taxon>
        <taxon>Selenomonadales</taxon>
        <taxon>Sporomusaceae</taxon>
        <taxon>Sporomusa</taxon>
    </lineage>
</organism>
<dbReference type="Pfam" id="PF13451">
    <property type="entry name" value="zf_Tbcl"/>
    <property type="match status" value="1"/>
</dbReference>
<feature type="domain" description="CxxC-x17-CxxC" evidence="2">
    <location>
        <begin position="58"/>
        <end position="94"/>
    </location>
</feature>
<dbReference type="InterPro" id="IPR026363">
    <property type="entry name" value="CxxC-x17-CxxC_dom"/>
</dbReference>
<name>A0ABZ3J4B6_SPOA4</name>
<proteinExistence type="predicted"/>
<feature type="domain" description="Probable zinc-binding" evidence="1">
    <location>
        <begin position="4"/>
        <end position="50"/>
    </location>
</feature>
<gene>
    <name evidence="3" type="ORF">SPACI_033080</name>
</gene>
<protein>
    <recommendedName>
        <fullName evidence="5">Zinc-binding domain-containing protein</fullName>
    </recommendedName>
</protein>
<keyword evidence="4" id="KW-1185">Reference proteome</keyword>
<sequence length="95" mass="10706">MEFQDKDLTCKECGATFTFTASEQAFYAEKGFQNDPSRCPECRSARKRQNGGNSRPPREMFDAVCSACGCETQVPFRPTAGKPVYCRECFQANRN</sequence>
<dbReference type="EMBL" id="CP155571">
    <property type="protein sequence ID" value="XFO73222.1"/>
    <property type="molecule type" value="Genomic_DNA"/>
</dbReference>
<evidence type="ECO:0000259" key="1">
    <source>
        <dbReference type="Pfam" id="PF13451"/>
    </source>
</evidence>
<evidence type="ECO:0000259" key="2">
    <source>
        <dbReference type="Pfam" id="PF23477"/>
    </source>
</evidence>
<dbReference type="InterPro" id="IPR025306">
    <property type="entry name" value="Zn-bnd_dom_prob"/>
</dbReference>
<reference evidence="3" key="1">
    <citation type="submission" date="2024-05" db="EMBL/GenBank/DDBJ databases">
        <title>Isolation and characterization of Sporomusa carbonis sp. nov., a carboxydotrophic hydrogenogen in the genus of Sporomusa isolated from a charcoal burning pile.</title>
        <authorList>
            <person name="Boeer T."/>
            <person name="Rosenbaum F."/>
            <person name="Eysell L."/>
            <person name="Mueller V."/>
            <person name="Daniel R."/>
            <person name="Poehlein A."/>
        </authorList>
    </citation>
    <scope>NUCLEOTIDE SEQUENCE [LARGE SCALE GENOMIC DNA]</scope>
    <source>
        <strain evidence="3">DSM 3132</strain>
    </source>
</reference>
<dbReference type="Pfam" id="PF23477">
    <property type="entry name" value="zf_Tbcl_2"/>
    <property type="match status" value="1"/>
</dbReference>